<reference evidence="1 2" key="1">
    <citation type="journal article" date="2024" name="G3 (Bethesda)">
        <title>Genome assembly of Hibiscus sabdariffa L. provides insights into metabolisms of medicinal natural products.</title>
        <authorList>
            <person name="Kim T."/>
        </authorList>
    </citation>
    <scope>NUCLEOTIDE SEQUENCE [LARGE SCALE GENOMIC DNA]</scope>
    <source>
        <strain evidence="1">TK-2024</strain>
        <tissue evidence="1">Old leaves</tissue>
    </source>
</reference>
<gene>
    <name evidence="1" type="ORF">V6N12_047999</name>
</gene>
<keyword evidence="2" id="KW-1185">Reference proteome</keyword>
<dbReference type="Proteomes" id="UP001472677">
    <property type="component" value="Unassembled WGS sequence"/>
</dbReference>
<evidence type="ECO:0000313" key="2">
    <source>
        <dbReference type="Proteomes" id="UP001472677"/>
    </source>
</evidence>
<accession>A0ABR2CUN5</accession>
<comment type="caution">
    <text evidence="1">The sequence shown here is derived from an EMBL/GenBank/DDBJ whole genome shotgun (WGS) entry which is preliminary data.</text>
</comment>
<name>A0ABR2CUN5_9ROSI</name>
<organism evidence="1 2">
    <name type="scientific">Hibiscus sabdariffa</name>
    <name type="common">roselle</name>
    <dbReference type="NCBI Taxonomy" id="183260"/>
    <lineage>
        <taxon>Eukaryota</taxon>
        <taxon>Viridiplantae</taxon>
        <taxon>Streptophyta</taxon>
        <taxon>Embryophyta</taxon>
        <taxon>Tracheophyta</taxon>
        <taxon>Spermatophyta</taxon>
        <taxon>Magnoliopsida</taxon>
        <taxon>eudicotyledons</taxon>
        <taxon>Gunneridae</taxon>
        <taxon>Pentapetalae</taxon>
        <taxon>rosids</taxon>
        <taxon>malvids</taxon>
        <taxon>Malvales</taxon>
        <taxon>Malvaceae</taxon>
        <taxon>Malvoideae</taxon>
        <taxon>Hibiscus</taxon>
    </lineage>
</organism>
<dbReference type="EMBL" id="JBBPBM010000043">
    <property type="protein sequence ID" value="KAK8523479.1"/>
    <property type="molecule type" value="Genomic_DNA"/>
</dbReference>
<evidence type="ECO:0000313" key="1">
    <source>
        <dbReference type="EMBL" id="KAK8523479.1"/>
    </source>
</evidence>
<sequence length="114" mass="12842">MLSKFLAEHSSLCSCCKRGQTSHYITGCFLHCDLAAAFDSLDVQSRAKMPMVLVMQVVNSRWRGFRSYRFEAAGNDAKAQIHLAKGQQCFPLHLQGFIVCHDEHCVPSCAYRTK</sequence>
<evidence type="ECO:0008006" key="3">
    <source>
        <dbReference type="Google" id="ProtNLM"/>
    </source>
</evidence>
<proteinExistence type="predicted"/>
<protein>
    <recommendedName>
        <fullName evidence="3">Reverse transcriptase domain-containing protein</fullName>
    </recommendedName>
</protein>